<dbReference type="PANTHER" id="PTHR10173:SF52">
    <property type="entry name" value="METHIONINE-R-SULFOXIDE REDUCTASE B1"/>
    <property type="match status" value="1"/>
</dbReference>
<dbReference type="PANTHER" id="PTHR10173">
    <property type="entry name" value="METHIONINE SULFOXIDE REDUCTASE"/>
    <property type="match status" value="1"/>
</dbReference>
<keyword evidence="5" id="KW-0862">Zinc</keyword>
<dbReference type="EC" id="1.8.4.12" evidence="3"/>
<dbReference type="FunFam" id="2.170.150.20:FF:000001">
    <property type="entry name" value="Peptide methionine sulfoxide reductase MsrB"/>
    <property type="match status" value="1"/>
</dbReference>
<dbReference type="Gene3D" id="2.170.150.20">
    <property type="entry name" value="Peptide methionine sulfoxide reductase"/>
    <property type="match status" value="1"/>
</dbReference>
<comment type="similarity">
    <text evidence="2">Belongs to the MsrB Met sulfoxide reductase family.</text>
</comment>
<dbReference type="KEGG" id="psti:SOO65_03445"/>
<gene>
    <name evidence="9" type="primary">msrB</name>
    <name evidence="9" type="ORF">SOO65_03445</name>
</gene>
<comment type="catalytic activity">
    <reaction evidence="7">
        <text>L-methionyl-[protein] + [thioredoxin]-disulfide + H2O = L-methionyl-(R)-S-oxide-[protein] + [thioredoxin]-dithiol</text>
        <dbReference type="Rhea" id="RHEA:24164"/>
        <dbReference type="Rhea" id="RHEA-COMP:10698"/>
        <dbReference type="Rhea" id="RHEA-COMP:10700"/>
        <dbReference type="Rhea" id="RHEA-COMP:12313"/>
        <dbReference type="Rhea" id="RHEA-COMP:12314"/>
        <dbReference type="ChEBI" id="CHEBI:15377"/>
        <dbReference type="ChEBI" id="CHEBI:16044"/>
        <dbReference type="ChEBI" id="CHEBI:29950"/>
        <dbReference type="ChEBI" id="CHEBI:45764"/>
        <dbReference type="ChEBI" id="CHEBI:50058"/>
        <dbReference type="EC" id="1.8.4.12"/>
    </reaction>
</comment>
<dbReference type="GO" id="GO:0046872">
    <property type="term" value="F:metal ion binding"/>
    <property type="evidence" value="ECO:0007669"/>
    <property type="project" value="UniProtKB-KW"/>
</dbReference>
<dbReference type="SUPFAM" id="SSF51316">
    <property type="entry name" value="Mss4-like"/>
    <property type="match status" value="1"/>
</dbReference>
<dbReference type="GO" id="GO:0005737">
    <property type="term" value="C:cytoplasm"/>
    <property type="evidence" value="ECO:0007669"/>
    <property type="project" value="TreeGrafter"/>
</dbReference>
<feature type="domain" description="MsrB" evidence="8">
    <location>
        <begin position="4"/>
        <end position="126"/>
    </location>
</feature>
<dbReference type="Pfam" id="PF01641">
    <property type="entry name" value="SelR"/>
    <property type="match status" value="1"/>
</dbReference>
<evidence type="ECO:0000256" key="7">
    <source>
        <dbReference type="ARBA" id="ARBA00048488"/>
    </source>
</evidence>
<dbReference type="InterPro" id="IPR002579">
    <property type="entry name" value="Met_Sox_Rdtase_MsrB_dom"/>
</dbReference>
<evidence type="ECO:0000256" key="1">
    <source>
        <dbReference type="ARBA" id="ARBA00001947"/>
    </source>
</evidence>
<evidence type="ECO:0000313" key="10">
    <source>
        <dbReference type="Proteomes" id="UP001324634"/>
    </source>
</evidence>
<evidence type="ECO:0000256" key="5">
    <source>
        <dbReference type="ARBA" id="ARBA00022833"/>
    </source>
</evidence>
<organism evidence="9 10">
    <name type="scientific">Peredibacter starrii</name>
    <dbReference type="NCBI Taxonomy" id="28202"/>
    <lineage>
        <taxon>Bacteria</taxon>
        <taxon>Pseudomonadati</taxon>
        <taxon>Bdellovibrionota</taxon>
        <taxon>Bacteriovoracia</taxon>
        <taxon>Bacteriovoracales</taxon>
        <taxon>Bacteriovoracaceae</taxon>
        <taxon>Peredibacter</taxon>
    </lineage>
</organism>
<evidence type="ECO:0000256" key="6">
    <source>
        <dbReference type="ARBA" id="ARBA00023002"/>
    </source>
</evidence>
<name>A0AAX4HR19_9BACT</name>
<evidence type="ECO:0000256" key="3">
    <source>
        <dbReference type="ARBA" id="ARBA00012499"/>
    </source>
</evidence>
<dbReference type="PROSITE" id="PS51790">
    <property type="entry name" value="MSRB"/>
    <property type="match status" value="1"/>
</dbReference>
<dbReference type="EMBL" id="CP139487">
    <property type="protein sequence ID" value="WPU65794.1"/>
    <property type="molecule type" value="Genomic_DNA"/>
</dbReference>
<dbReference type="GO" id="GO:0033743">
    <property type="term" value="F:peptide-methionine (R)-S-oxide reductase activity"/>
    <property type="evidence" value="ECO:0007669"/>
    <property type="project" value="UniProtKB-EC"/>
</dbReference>
<comment type="cofactor">
    <cofactor evidence="1">
        <name>Zn(2+)</name>
        <dbReference type="ChEBI" id="CHEBI:29105"/>
    </cofactor>
</comment>
<keyword evidence="6 9" id="KW-0560">Oxidoreductase</keyword>
<protein>
    <recommendedName>
        <fullName evidence="3">peptide-methionine (R)-S-oxide reductase</fullName>
        <ecNumber evidence="3">1.8.4.12</ecNumber>
    </recommendedName>
</protein>
<evidence type="ECO:0000256" key="2">
    <source>
        <dbReference type="ARBA" id="ARBA00007174"/>
    </source>
</evidence>
<reference evidence="9 10" key="1">
    <citation type="submission" date="2023-11" db="EMBL/GenBank/DDBJ databases">
        <title>Peredibacter starrii A3.12.</title>
        <authorList>
            <person name="Mitchell R.J."/>
        </authorList>
    </citation>
    <scope>NUCLEOTIDE SEQUENCE [LARGE SCALE GENOMIC DNA]</scope>
    <source>
        <strain evidence="9 10">A3.12</strain>
    </source>
</reference>
<evidence type="ECO:0000259" key="8">
    <source>
        <dbReference type="PROSITE" id="PS51790"/>
    </source>
</evidence>
<keyword evidence="4" id="KW-0479">Metal-binding</keyword>
<sequence length="130" mass="14566">MSTNEDWKNKLSPEQFNVCRLGGTESPFSGKYNKHYENGTYICVACKQELFGSETKFDSGTGWPSFSDVRNNKNVTLKDDYSYNMHRVEVLCSNCGSHLGHVFPDGPGPTHQRYCINSVALDFVPANSSK</sequence>
<accession>A0AAX4HR19</accession>
<dbReference type="InterPro" id="IPR028427">
    <property type="entry name" value="Met_Sox_Rdtase_MsrB"/>
</dbReference>
<evidence type="ECO:0000313" key="9">
    <source>
        <dbReference type="EMBL" id="WPU65794.1"/>
    </source>
</evidence>
<dbReference type="AlphaFoldDB" id="A0AAX4HR19"/>
<dbReference type="GO" id="GO:0006979">
    <property type="term" value="P:response to oxidative stress"/>
    <property type="evidence" value="ECO:0007669"/>
    <property type="project" value="InterPro"/>
</dbReference>
<dbReference type="InterPro" id="IPR011057">
    <property type="entry name" value="Mss4-like_sf"/>
</dbReference>
<keyword evidence="10" id="KW-1185">Reference proteome</keyword>
<proteinExistence type="inferred from homology"/>
<dbReference type="GO" id="GO:0030091">
    <property type="term" value="P:protein repair"/>
    <property type="evidence" value="ECO:0007669"/>
    <property type="project" value="InterPro"/>
</dbReference>
<evidence type="ECO:0000256" key="4">
    <source>
        <dbReference type="ARBA" id="ARBA00022723"/>
    </source>
</evidence>
<dbReference type="NCBIfam" id="TIGR00357">
    <property type="entry name" value="peptide-methionine (R)-S-oxide reductase MsrB"/>
    <property type="match status" value="1"/>
</dbReference>
<dbReference type="Proteomes" id="UP001324634">
    <property type="component" value="Chromosome"/>
</dbReference>